<evidence type="ECO:0000313" key="1">
    <source>
        <dbReference type="EMBL" id="KAJ3487663.1"/>
    </source>
</evidence>
<name>A0ACC1QSZ0_9HYPO</name>
<keyword evidence="2" id="KW-1185">Reference proteome</keyword>
<comment type="caution">
    <text evidence="1">The sequence shown here is derived from an EMBL/GenBank/DDBJ whole genome shotgun (WGS) entry which is preliminary data.</text>
</comment>
<reference evidence="1" key="1">
    <citation type="submission" date="2022-07" db="EMBL/GenBank/DDBJ databases">
        <title>Genome Sequence of Lecanicillium saksenae.</title>
        <authorList>
            <person name="Buettner E."/>
        </authorList>
    </citation>
    <scope>NUCLEOTIDE SEQUENCE</scope>
    <source>
        <strain evidence="1">VT-O1</strain>
    </source>
</reference>
<evidence type="ECO:0000313" key="2">
    <source>
        <dbReference type="Proteomes" id="UP001148737"/>
    </source>
</evidence>
<proteinExistence type="predicted"/>
<dbReference type="Proteomes" id="UP001148737">
    <property type="component" value="Unassembled WGS sequence"/>
</dbReference>
<sequence>MTNNLDGQWDAENPWVDPDCETGNCLRSHVNMTETMNALSMLTKAGVPSYKIIVAATSYGRSFRMADPNCIGVYCNFTRDLQNSNAEKGWCTDTAGYVLDAEILAIKSGKNHKDVRHLDDADSESQILIRNGNWVAYASRENKNSTILQIGKSPILWILL</sequence>
<protein>
    <submittedName>
        <fullName evidence="1">Uncharacterized protein</fullName>
    </submittedName>
</protein>
<organism evidence="1 2">
    <name type="scientific">Lecanicillium saksenae</name>
    <dbReference type="NCBI Taxonomy" id="468837"/>
    <lineage>
        <taxon>Eukaryota</taxon>
        <taxon>Fungi</taxon>
        <taxon>Dikarya</taxon>
        <taxon>Ascomycota</taxon>
        <taxon>Pezizomycotina</taxon>
        <taxon>Sordariomycetes</taxon>
        <taxon>Hypocreomycetidae</taxon>
        <taxon>Hypocreales</taxon>
        <taxon>Cordycipitaceae</taxon>
        <taxon>Lecanicillium</taxon>
    </lineage>
</organism>
<dbReference type="EMBL" id="JANAKD010000828">
    <property type="protein sequence ID" value="KAJ3487663.1"/>
    <property type="molecule type" value="Genomic_DNA"/>
</dbReference>
<accession>A0ACC1QSZ0</accession>
<gene>
    <name evidence="1" type="ORF">NLG97_g6362</name>
</gene>